<sequence>MTNKADNQSFSDNLEQVTQIRQEIANDLDIIADNLETADLEGLEYAIADIKQKSHNLRDGVFRIFVLGDVKRGKSTVINALIGEDLLPRDVNACTGLITVLRYGAEKKITIYFKDDTPPEEIDFDTFRQDYTVSVDEAKKLDSSDSLAFPNVQYAVVEYPLALLESGIEIIDSPGLNDTEARNQLSLGYVYNCQAILFVLRAVQPFTLEEKRYLDNYIKDRGLNVFFLINGWDEIANELIDPDDQEELAAIEAKSREYFQAKLTEYLPLGTSYQDRVFEISALNALRSRLKNNTDNLAATGYTKFTTTLNNFLAEESAIAELNLVKILAEQTYNRVHEIVERQIPLSAQTEAELQAKIAEIKPEFTQLEKIRDRLIQEIEAQRDLKAKAIANSFEDYVLRMENSFEVDFFRYEPELETFDFLIPSKRDEFYAAFKKGFDTYVTNELAAWEKEAEKDLEQAFTEVLTITEKYNQTYHEITESINTKLIGRKIIYLDREQKKAKYQWKNWTIGCLALASGNVAGVALAGAGFNWKSVLINWLSVFGISRFVAIFTGMMLTPYAALALGLGVAGVQVGDLRKNKLPFTEEQ</sequence>
<dbReference type="GO" id="GO:0005525">
    <property type="term" value="F:GTP binding"/>
    <property type="evidence" value="ECO:0007669"/>
    <property type="project" value="UniProtKB-KW"/>
</dbReference>
<dbReference type="Gene3D" id="3.40.50.300">
    <property type="entry name" value="P-loop containing nucleotide triphosphate hydrolases"/>
    <property type="match status" value="1"/>
</dbReference>
<keyword evidence="8" id="KW-0812">Transmembrane</keyword>
<evidence type="ECO:0000256" key="2">
    <source>
        <dbReference type="ARBA" id="ARBA00022741"/>
    </source>
</evidence>
<evidence type="ECO:0000256" key="5">
    <source>
        <dbReference type="ARBA" id="ARBA00023134"/>
    </source>
</evidence>
<evidence type="ECO:0000259" key="9">
    <source>
        <dbReference type="PROSITE" id="PS51718"/>
    </source>
</evidence>
<dbReference type="InterPro" id="IPR027417">
    <property type="entry name" value="P-loop_NTPase"/>
</dbReference>
<keyword evidence="2" id="KW-0547">Nucleotide-binding</keyword>
<accession>A0A563VXJ7</accession>
<comment type="subcellular location">
    <subcellularLocation>
        <location evidence="1">Membrane</location>
    </subcellularLocation>
</comment>
<dbReference type="InterPro" id="IPR027094">
    <property type="entry name" value="Mitofusin_fam"/>
</dbReference>
<dbReference type="AlphaFoldDB" id="A0A563VXJ7"/>
<dbReference type="PROSITE" id="PS51718">
    <property type="entry name" value="G_DYNAMIN_2"/>
    <property type="match status" value="1"/>
</dbReference>
<keyword evidence="4 7" id="KW-0175">Coiled coil</keyword>
<keyword evidence="6 8" id="KW-0472">Membrane</keyword>
<dbReference type="Pfam" id="PF00350">
    <property type="entry name" value="Dynamin_N"/>
    <property type="match status" value="1"/>
</dbReference>
<dbReference type="EMBL" id="CAACVJ010000345">
    <property type="protein sequence ID" value="VEP16135.1"/>
    <property type="molecule type" value="Genomic_DNA"/>
</dbReference>
<keyword evidence="5" id="KW-0342">GTP-binding</keyword>
<dbReference type="EC" id="3.6.5.5" evidence="10"/>
<evidence type="ECO:0000313" key="11">
    <source>
        <dbReference type="Proteomes" id="UP000320055"/>
    </source>
</evidence>
<protein>
    <submittedName>
        <fullName evidence="10">Bacterial dynamin-like protein</fullName>
        <ecNumber evidence="10">3.6.5.5</ecNumber>
    </submittedName>
</protein>
<evidence type="ECO:0000256" key="4">
    <source>
        <dbReference type="ARBA" id="ARBA00023054"/>
    </source>
</evidence>
<keyword evidence="3 10" id="KW-0378">Hydrolase</keyword>
<evidence type="ECO:0000256" key="7">
    <source>
        <dbReference type="SAM" id="Coils"/>
    </source>
</evidence>
<dbReference type="PANTHER" id="PTHR10465:SF0">
    <property type="entry name" value="SARCALUMENIN"/>
    <property type="match status" value="1"/>
</dbReference>
<keyword evidence="11" id="KW-1185">Reference proteome</keyword>
<evidence type="ECO:0000256" key="1">
    <source>
        <dbReference type="ARBA" id="ARBA00004370"/>
    </source>
</evidence>
<evidence type="ECO:0000313" key="10">
    <source>
        <dbReference type="EMBL" id="VEP16135.1"/>
    </source>
</evidence>
<proteinExistence type="predicted"/>
<dbReference type="GO" id="GO:0003924">
    <property type="term" value="F:GTPase activity"/>
    <property type="evidence" value="ECO:0007669"/>
    <property type="project" value="InterPro"/>
</dbReference>
<dbReference type="Proteomes" id="UP000320055">
    <property type="component" value="Unassembled WGS sequence"/>
</dbReference>
<dbReference type="PANTHER" id="PTHR10465">
    <property type="entry name" value="TRANSMEMBRANE GTPASE FZO1"/>
    <property type="match status" value="1"/>
</dbReference>
<evidence type="ECO:0000256" key="8">
    <source>
        <dbReference type="SAM" id="Phobius"/>
    </source>
</evidence>
<feature type="transmembrane region" description="Helical" evidence="8">
    <location>
        <begin position="508"/>
        <end position="528"/>
    </location>
</feature>
<dbReference type="SUPFAM" id="SSF52540">
    <property type="entry name" value="P-loop containing nucleoside triphosphate hydrolases"/>
    <property type="match status" value="1"/>
</dbReference>
<feature type="coiled-coil region" evidence="7">
    <location>
        <begin position="365"/>
        <end position="392"/>
    </location>
</feature>
<dbReference type="GO" id="GO:0016020">
    <property type="term" value="C:membrane"/>
    <property type="evidence" value="ECO:0007669"/>
    <property type="project" value="UniProtKB-SubCell"/>
</dbReference>
<organism evidence="10 11">
    <name type="scientific">Hyella patelloides LEGE 07179</name>
    <dbReference type="NCBI Taxonomy" id="945734"/>
    <lineage>
        <taxon>Bacteria</taxon>
        <taxon>Bacillati</taxon>
        <taxon>Cyanobacteriota</taxon>
        <taxon>Cyanophyceae</taxon>
        <taxon>Pleurocapsales</taxon>
        <taxon>Hyellaceae</taxon>
        <taxon>Hyella</taxon>
    </lineage>
</organism>
<dbReference type="InterPro" id="IPR030381">
    <property type="entry name" value="G_DYNAMIN_dom"/>
</dbReference>
<dbReference type="InterPro" id="IPR045063">
    <property type="entry name" value="Dynamin_N"/>
</dbReference>
<feature type="domain" description="Dynamin-type G" evidence="9">
    <location>
        <begin position="58"/>
        <end position="322"/>
    </location>
</feature>
<feature type="transmembrane region" description="Helical" evidence="8">
    <location>
        <begin position="548"/>
        <end position="572"/>
    </location>
</feature>
<name>A0A563VXJ7_9CYAN</name>
<gene>
    <name evidence="10" type="ORF">H1P_4090007</name>
</gene>
<dbReference type="InterPro" id="IPR049399">
    <property type="entry name" value="BDLP-like_hel"/>
</dbReference>
<dbReference type="Pfam" id="PF21808">
    <property type="entry name" value="Dynamin-like_hel_bact"/>
    <property type="match status" value="1"/>
</dbReference>
<reference evidence="10 11" key="1">
    <citation type="submission" date="2019-01" db="EMBL/GenBank/DDBJ databases">
        <authorList>
            <person name="Brito A."/>
        </authorList>
    </citation>
    <scope>NUCLEOTIDE SEQUENCE [LARGE SCALE GENOMIC DNA]</scope>
    <source>
        <strain evidence="10">1</strain>
    </source>
</reference>
<evidence type="ECO:0000256" key="6">
    <source>
        <dbReference type="ARBA" id="ARBA00023136"/>
    </source>
</evidence>
<keyword evidence="8" id="KW-1133">Transmembrane helix</keyword>
<dbReference type="RefSeq" id="WP_144874991.1">
    <property type="nucleotide sequence ID" value="NZ_LR214145.1"/>
</dbReference>
<evidence type="ECO:0000256" key="3">
    <source>
        <dbReference type="ARBA" id="ARBA00022801"/>
    </source>
</evidence>
<dbReference type="CDD" id="cd09912">
    <property type="entry name" value="DLP_2"/>
    <property type="match status" value="1"/>
</dbReference>
<dbReference type="OrthoDB" id="5477114at2"/>